<evidence type="ECO:0000313" key="2">
    <source>
        <dbReference type="EMBL" id="RKT67165.1"/>
    </source>
</evidence>
<keyword evidence="3" id="KW-1185">Reference proteome</keyword>
<dbReference type="InterPro" id="IPR050471">
    <property type="entry name" value="AB_hydrolase"/>
</dbReference>
<dbReference type="PANTHER" id="PTHR43433">
    <property type="entry name" value="HYDROLASE, ALPHA/BETA FOLD FAMILY PROTEIN"/>
    <property type="match status" value="1"/>
</dbReference>
<dbReference type="Gene3D" id="3.40.50.1820">
    <property type="entry name" value="alpha/beta hydrolase"/>
    <property type="match status" value="1"/>
</dbReference>
<name>A0A495X1M2_9PSEU</name>
<reference evidence="2 3" key="1">
    <citation type="submission" date="2018-10" db="EMBL/GenBank/DDBJ databases">
        <title>Sequencing the genomes of 1000 actinobacteria strains.</title>
        <authorList>
            <person name="Klenk H.-P."/>
        </authorList>
    </citation>
    <scope>NUCLEOTIDE SEQUENCE [LARGE SCALE GENOMIC DNA]</scope>
    <source>
        <strain evidence="2 3">DSM 43911</strain>
    </source>
</reference>
<sequence>MPHTRAADGTKIAFDVVGEGDPLLLLSGQANARRWWDPIRADFAAGYRTIAVDAVGTGESDEPADGRYSIARFAEDVLAVLDELGVTRTHVYGTSMGGRIAQRIALEHPDRIGALVLGCTSPGGAGALLAAPEVVRPLALSKRQAREALLDLMFTPEYVRHHTGPYHVLGDPDMSLAARRGHKRASDGHDAWDELHRITAPTLVLHGSDDLFTPVGNAERLAARIPGAELVVVEGARHAYFEEFRAQATPPVLDFLARHPLA</sequence>
<dbReference type="Pfam" id="PF00561">
    <property type="entry name" value="Abhydrolase_1"/>
    <property type="match status" value="1"/>
</dbReference>
<feature type="domain" description="AB hydrolase-1" evidence="1">
    <location>
        <begin position="22"/>
        <end position="243"/>
    </location>
</feature>
<dbReference type="RefSeq" id="WP_121217262.1">
    <property type="nucleotide sequence ID" value="NZ_JBIUBA010000066.1"/>
</dbReference>
<accession>A0A495X1M2</accession>
<comment type="caution">
    <text evidence="2">The sequence shown here is derived from an EMBL/GenBank/DDBJ whole genome shotgun (WGS) entry which is preliminary data.</text>
</comment>
<gene>
    <name evidence="2" type="ORF">DFJ66_0333</name>
</gene>
<dbReference type="Proteomes" id="UP000272729">
    <property type="component" value="Unassembled WGS sequence"/>
</dbReference>
<proteinExistence type="predicted"/>
<protein>
    <submittedName>
        <fullName evidence="2">Pimeloyl-ACP methyl ester carboxylesterase</fullName>
    </submittedName>
</protein>
<dbReference type="InterPro" id="IPR029058">
    <property type="entry name" value="AB_hydrolase_fold"/>
</dbReference>
<organism evidence="2 3">
    <name type="scientific">Saccharothrix variisporea</name>
    <dbReference type="NCBI Taxonomy" id="543527"/>
    <lineage>
        <taxon>Bacteria</taxon>
        <taxon>Bacillati</taxon>
        <taxon>Actinomycetota</taxon>
        <taxon>Actinomycetes</taxon>
        <taxon>Pseudonocardiales</taxon>
        <taxon>Pseudonocardiaceae</taxon>
        <taxon>Saccharothrix</taxon>
    </lineage>
</organism>
<dbReference type="GO" id="GO:0003824">
    <property type="term" value="F:catalytic activity"/>
    <property type="evidence" value="ECO:0007669"/>
    <property type="project" value="UniProtKB-ARBA"/>
</dbReference>
<dbReference type="OrthoDB" id="3396704at2"/>
<dbReference type="AlphaFoldDB" id="A0A495X1M2"/>
<dbReference type="PANTHER" id="PTHR43433:SF5">
    <property type="entry name" value="AB HYDROLASE-1 DOMAIN-CONTAINING PROTEIN"/>
    <property type="match status" value="1"/>
</dbReference>
<dbReference type="EMBL" id="RBXR01000001">
    <property type="protein sequence ID" value="RKT67165.1"/>
    <property type="molecule type" value="Genomic_DNA"/>
</dbReference>
<dbReference type="SUPFAM" id="SSF53474">
    <property type="entry name" value="alpha/beta-Hydrolases"/>
    <property type="match status" value="1"/>
</dbReference>
<dbReference type="InterPro" id="IPR000073">
    <property type="entry name" value="AB_hydrolase_1"/>
</dbReference>
<dbReference type="PRINTS" id="PR00111">
    <property type="entry name" value="ABHYDROLASE"/>
</dbReference>
<evidence type="ECO:0000259" key="1">
    <source>
        <dbReference type="Pfam" id="PF00561"/>
    </source>
</evidence>
<evidence type="ECO:0000313" key="3">
    <source>
        <dbReference type="Proteomes" id="UP000272729"/>
    </source>
</evidence>